<accession>A0A1G8ZXS8</accession>
<evidence type="ECO:0000256" key="5">
    <source>
        <dbReference type="ARBA" id="ARBA00022692"/>
    </source>
</evidence>
<dbReference type="SUPFAM" id="SSF56954">
    <property type="entry name" value="Outer membrane efflux proteins (OEP)"/>
    <property type="match status" value="1"/>
</dbReference>
<keyword evidence="9" id="KW-1185">Reference proteome</keyword>
<proteinExistence type="inferred from homology"/>
<dbReference type="Pfam" id="PF02321">
    <property type="entry name" value="OEP"/>
    <property type="match status" value="2"/>
</dbReference>
<dbReference type="InterPro" id="IPR003423">
    <property type="entry name" value="OMP_efflux"/>
</dbReference>
<evidence type="ECO:0000313" key="9">
    <source>
        <dbReference type="Proteomes" id="UP000198510"/>
    </source>
</evidence>
<dbReference type="PANTHER" id="PTHR30026:SF20">
    <property type="entry name" value="OUTER MEMBRANE PROTEIN TOLC"/>
    <property type="match status" value="1"/>
</dbReference>
<dbReference type="RefSeq" id="WP_089679433.1">
    <property type="nucleotide sequence ID" value="NZ_FNFO01000002.1"/>
</dbReference>
<dbReference type="Proteomes" id="UP000198510">
    <property type="component" value="Unassembled WGS sequence"/>
</dbReference>
<evidence type="ECO:0000256" key="6">
    <source>
        <dbReference type="ARBA" id="ARBA00023136"/>
    </source>
</evidence>
<sequence length="453" mass="49435">MFLLNRFRISLAGMLMLPVFLVGAQPLDTLSWQGPLTPERAVQLGLAHSKTLKMAESRAEAAKARTEQAREKALPDVGLSGTYLYLTQPHVSLKTAPPAGQEGGSSPLAGLSFSNVHSLMLAQVQASQPLFTGGKIRNAITSTEFLEKAAAFQASATRDEVSLQVLQALYQYYTLQQTRTLVQNNLEQAHQRVVDFTGLEANGVIARNDLLRAELQEAQVQLTLSGVDNNLKVANYNLNLLLGLPETQPLALDTTALFFPQESVTLDGLFANGLSQRDDLKAAEMRTQSGAYGVRAAKGDRYPSLALTGAYVNADIPNLIALTNVVNVGVGLNYSLSGALFSRHKIQEAQAQQAEARWAYEALSDQVKSEINQAFLDYQQSLEKIRISQKAITQAQENYRITKNKYDNSLVLLTDLLEADVTLLQTQINLASARAEAAVAYYTLQKASGNLNY</sequence>
<dbReference type="InterPro" id="IPR051906">
    <property type="entry name" value="TolC-like"/>
</dbReference>
<dbReference type="OrthoDB" id="916581at2"/>
<dbReference type="GO" id="GO:1990281">
    <property type="term" value="C:efflux pump complex"/>
    <property type="evidence" value="ECO:0007669"/>
    <property type="project" value="TreeGrafter"/>
</dbReference>
<dbReference type="AlphaFoldDB" id="A0A1G8ZXS8"/>
<reference evidence="8 9" key="1">
    <citation type="submission" date="2016-10" db="EMBL/GenBank/DDBJ databases">
        <authorList>
            <person name="de Groot N.N."/>
        </authorList>
    </citation>
    <scope>NUCLEOTIDE SEQUENCE [LARGE SCALE GENOMIC DNA]</scope>
    <source>
        <strain evidence="8 9">DSM 25186</strain>
    </source>
</reference>
<gene>
    <name evidence="8" type="ORF">SAMN05421823_102103</name>
</gene>
<dbReference type="EMBL" id="FNFO01000002">
    <property type="protein sequence ID" value="SDK19145.1"/>
    <property type="molecule type" value="Genomic_DNA"/>
</dbReference>
<evidence type="ECO:0000256" key="7">
    <source>
        <dbReference type="ARBA" id="ARBA00023237"/>
    </source>
</evidence>
<dbReference type="GO" id="GO:0015288">
    <property type="term" value="F:porin activity"/>
    <property type="evidence" value="ECO:0007669"/>
    <property type="project" value="TreeGrafter"/>
</dbReference>
<evidence type="ECO:0000256" key="3">
    <source>
        <dbReference type="ARBA" id="ARBA00022448"/>
    </source>
</evidence>
<dbReference type="GO" id="GO:0009279">
    <property type="term" value="C:cell outer membrane"/>
    <property type="evidence" value="ECO:0007669"/>
    <property type="project" value="UniProtKB-SubCell"/>
</dbReference>
<protein>
    <submittedName>
        <fullName evidence="8">Outer membrane protein TolC</fullName>
    </submittedName>
</protein>
<evidence type="ECO:0000256" key="4">
    <source>
        <dbReference type="ARBA" id="ARBA00022452"/>
    </source>
</evidence>
<keyword evidence="5" id="KW-0812">Transmembrane</keyword>
<dbReference type="GO" id="GO:0015562">
    <property type="term" value="F:efflux transmembrane transporter activity"/>
    <property type="evidence" value="ECO:0007669"/>
    <property type="project" value="InterPro"/>
</dbReference>
<keyword evidence="7" id="KW-0998">Cell outer membrane</keyword>
<evidence type="ECO:0000256" key="2">
    <source>
        <dbReference type="ARBA" id="ARBA00007613"/>
    </source>
</evidence>
<keyword evidence="3" id="KW-0813">Transport</keyword>
<organism evidence="8 9">
    <name type="scientific">Catalinimonas alkaloidigena</name>
    <dbReference type="NCBI Taxonomy" id="1075417"/>
    <lineage>
        <taxon>Bacteria</taxon>
        <taxon>Pseudomonadati</taxon>
        <taxon>Bacteroidota</taxon>
        <taxon>Cytophagia</taxon>
        <taxon>Cytophagales</taxon>
        <taxon>Catalimonadaceae</taxon>
        <taxon>Catalinimonas</taxon>
    </lineage>
</organism>
<dbReference type="STRING" id="1075417.SAMN05421823_102103"/>
<dbReference type="PANTHER" id="PTHR30026">
    <property type="entry name" value="OUTER MEMBRANE PROTEIN TOLC"/>
    <property type="match status" value="1"/>
</dbReference>
<comment type="subcellular location">
    <subcellularLocation>
        <location evidence="1">Cell outer membrane</location>
    </subcellularLocation>
</comment>
<keyword evidence="6" id="KW-0472">Membrane</keyword>
<evidence type="ECO:0000313" key="8">
    <source>
        <dbReference type="EMBL" id="SDK19145.1"/>
    </source>
</evidence>
<name>A0A1G8ZXS8_9BACT</name>
<keyword evidence="4" id="KW-1134">Transmembrane beta strand</keyword>
<comment type="similarity">
    <text evidence="2">Belongs to the outer membrane factor (OMF) (TC 1.B.17) family.</text>
</comment>
<dbReference type="Gene3D" id="1.20.1600.10">
    <property type="entry name" value="Outer membrane efflux proteins (OEP)"/>
    <property type="match status" value="1"/>
</dbReference>
<evidence type="ECO:0000256" key="1">
    <source>
        <dbReference type="ARBA" id="ARBA00004442"/>
    </source>
</evidence>